<dbReference type="GO" id="GO:0004140">
    <property type="term" value="F:dephospho-CoA kinase activity"/>
    <property type="evidence" value="ECO:0007669"/>
    <property type="project" value="UniProtKB-EC"/>
</dbReference>
<dbReference type="SUPFAM" id="SSF52540">
    <property type="entry name" value="P-loop containing nucleoside triphosphate hydrolases"/>
    <property type="match status" value="1"/>
</dbReference>
<dbReference type="GO" id="GO:0005524">
    <property type="term" value="F:ATP binding"/>
    <property type="evidence" value="ECO:0007669"/>
    <property type="project" value="UniProtKB-KW"/>
</dbReference>
<evidence type="ECO:0000256" key="3">
    <source>
        <dbReference type="ARBA" id="ARBA00022679"/>
    </source>
</evidence>
<dbReference type="InterPro" id="IPR001977">
    <property type="entry name" value="Depp_CoAkinase"/>
</dbReference>
<keyword evidence="5 8" id="KW-0418">Kinase</keyword>
<dbReference type="PROSITE" id="PS51219">
    <property type="entry name" value="DPCK"/>
    <property type="match status" value="1"/>
</dbReference>
<keyword evidence="7" id="KW-0173">Coenzyme A biosynthesis</keyword>
<dbReference type="CDD" id="cd02022">
    <property type="entry name" value="DPCK"/>
    <property type="match status" value="1"/>
</dbReference>
<reference evidence="8" key="1">
    <citation type="submission" date="2019-08" db="EMBL/GenBank/DDBJ databases">
        <authorList>
            <person name="Kucharzyk K."/>
            <person name="Murdoch R.W."/>
            <person name="Higgins S."/>
            <person name="Loffler F."/>
        </authorList>
    </citation>
    <scope>NUCLEOTIDE SEQUENCE</scope>
</reference>
<evidence type="ECO:0000256" key="7">
    <source>
        <dbReference type="ARBA" id="ARBA00022993"/>
    </source>
</evidence>
<dbReference type="Pfam" id="PF01121">
    <property type="entry name" value="CoaE"/>
    <property type="match status" value="1"/>
</dbReference>
<dbReference type="NCBIfam" id="TIGR00152">
    <property type="entry name" value="dephospho-CoA kinase"/>
    <property type="match status" value="1"/>
</dbReference>
<sequence>MIRNKTTVIGLTGSMAAGKSTVSHRLAELGAHVIDADLVARQVVLPGTAGLRALVERFGPQILRPDGGLDRPALAALAFGDAKSLAELNAILHPSIRTEMEARLREAKTTGETVAVLDVPLLLESGWQHLCDEVWLVTAPEEIRLARAVARSGISREAAQARMRAQMPEAQKRALADVILENEGSLAELLARVDAQYKRLRKGAP</sequence>
<dbReference type="HAMAP" id="MF_00376">
    <property type="entry name" value="Dephospho_CoA_kinase"/>
    <property type="match status" value="1"/>
</dbReference>
<evidence type="ECO:0000256" key="1">
    <source>
        <dbReference type="ARBA" id="ARBA00009018"/>
    </source>
</evidence>
<organism evidence="8">
    <name type="scientific">bioreactor metagenome</name>
    <dbReference type="NCBI Taxonomy" id="1076179"/>
    <lineage>
        <taxon>unclassified sequences</taxon>
        <taxon>metagenomes</taxon>
        <taxon>ecological metagenomes</taxon>
    </lineage>
</organism>
<comment type="caution">
    <text evidence="8">The sequence shown here is derived from an EMBL/GenBank/DDBJ whole genome shotgun (WGS) entry which is preliminary data.</text>
</comment>
<accession>A0A645DQY3</accession>
<keyword evidence="6" id="KW-0067">ATP-binding</keyword>
<comment type="similarity">
    <text evidence="1">Belongs to the CoaE family.</text>
</comment>
<dbReference type="InterPro" id="IPR027417">
    <property type="entry name" value="P-loop_NTPase"/>
</dbReference>
<dbReference type="EMBL" id="VSSQ01038706">
    <property type="protein sequence ID" value="MPM91675.1"/>
    <property type="molecule type" value="Genomic_DNA"/>
</dbReference>
<dbReference type="AlphaFoldDB" id="A0A645DQY3"/>
<name>A0A645DQY3_9ZZZZ</name>
<evidence type="ECO:0000256" key="6">
    <source>
        <dbReference type="ARBA" id="ARBA00022840"/>
    </source>
</evidence>
<dbReference type="Gene3D" id="3.40.50.300">
    <property type="entry name" value="P-loop containing nucleotide triphosphate hydrolases"/>
    <property type="match status" value="1"/>
</dbReference>
<gene>
    <name evidence="8" type="primary">coaE_44</name>
    <name evidence="8" type="ORF">SDC9_138807</name>
</gene>
<keyword evidence="3 8" id="KW-0808">Transferase</keyword>
<keyword evidence="2" id="KW-0963">Cytoplasm</keyword>
<dbReference type="FunFam" id="3.40.50.300:FF:000991">
    <property type="entry name" value="Dephospho-CoA kinase"/>
    <property type="match status" value="1"/>
</dbReference>
<dbReference type="PANTHER" id="PTHR10695">
    <property type="entry name" value="DEPHOSPHO-COA KINASE-RELATED"/>
    <property type="match status" value="1"/>
</dbReference>
<dbReference type="PANTHER" id="PTHR10695:SF46">
    <property type="entry name" value="BIFUNCTIONAL COENZYME A SYNTHASE-RELATED"/>
    <property type="match status" value="1"/>
</dbReference>
<evidence type="ECO:0000256" key="5">
    <source>
        <dbReference type="ARBA" id="ARBA00022777"/>
    </source>
</evidence>
<evidence type="ECO:0000313" key="8">
    <source>
        <dbReference type="EMBL" id="MPM91675.1"/>
    </source>
</evidence>
<keyword evidence="4" id="KW-0547">Nucleotide-binding</keyword>
<proteinExistence type="inferred from homology"/>
<evidence type="ECO:0000256" key="2">
    <source>
        <dbReference type="ARBA" id="ARBA00022490"/>
    </source>
</evidence>
<dbReference type="GO" id="GO:0015937">
    <property type="term" value="P:coenzyme A biosynthetic process"/>
    <property type="evidence" value="ECO:0007669"/>
    <property type="project" value="UniProtKB-KW"/>
</dbReference>
<protein>
    <submittedName>
        <fullName evidence="8">Dephospho-CoA kinase</fullName>
        <ecNumber evidence="8">2.7.1.24</ecNumber>
    </submittedName>
</protein>
<dbReference type="EC" id="2.7.1.24" evidence="8"/>
<evidence type="ECO:0000256" key="4">
    <source>
        <dbReference type="ARBA" id="ARBA00022741"/>
    </source>
</evidence>